<dbReference type="Gene3D" id="1.10.418.20">
    <property type="match status" value="1"/>
</dbReference>
<dbReference type="InParanoid" id="A0A7N2LAE4"/>
<name>A0A7N2LAE4_QUELO</name>
<dbReference type="OMA" id="MEENTDC"/>
<dbReference type="AlphaFoldDB" id="A0A7N2LAE4"/>
<comment type="similarity">
    <text evidence="1">Belongs to the peptidase C48 family.</text>
</comment>
<feature type="region of interest" description="Disordered" evidence="5">
    <location>
        <begin position="576"/>
        <end position="601"/>
    </location>
</feature>
<feature type="region of interest" description="Disordered" evidence="5">
    <location>
        <begin position="70"/>
        <end position="154"/>
    </location>
</feature>
<evidence type="ECO:0000256" key="1">
    <source>
        <dbReference type="ARBA" id="ARBA00005234"/>
    </source>
</evidence>
<evidence type="ECO:0000313" key="7">
    <source>
        <dbReference type="EnsemblPlants" id="QL03p061415:mrna"/>
    </source>
</evidence>
<proteinExistence type="inferred from homology"/>
<keyword evidence="2" id="KW-0645">Protease</keyword>
<evidence type="ECO:0000313" key="8">
    <source>
        <dbReference type="Proteomes" id="UP000594261"/>
    </source>
</evidence>
<dbReference type="GO" id="GO:0006508">
    <property type="term" value="P:proteolysis"/>
    <property type="evidence" value="ECO:0007669"/>
    <property type="project" value="UniProtKB-KW"/>
</dbReference>
<evidence type="ECO:0000256" key="3">
    <source>
        <dbReference type="ARBA" id="ARBA00022801"/>
    </source>
</evidence>
<dbReference type="PANTHER" id="PTHR46915:SF2">
    <property type="entry name" value="UBIQUITIN-LIKE PROTEASE 4"/>
    <property type="match status" value="1"/>
</dbReference>
<reference evidence="7 8" key="1">
    <citation type="journal article" date="2016" name="G3 (Bethesda)">
        <title>First Draft Assembly and Annotation of the Genome of a California Endemic Oak Quercus lobata Nee (Fagaceae).</title>
        <authorList>
            <person name="Sork V.L."/>
            <person name="Fitz-Gibbon S.T."/>
            <person name="Puiu D."/>
            <person name="Crepeau M."/>
            <person name="Gugger P.F."/>
            <person name="Sherman R."/>
            <person name="Stevens K."/>
            <person name="Langley C.H."/>
            <person name="Pellegrini M."/>
            <person name="Salzberg S.L."/>
        </authorList>
    </citation>
    <scope>NUCLEOTIDE SEQUENCE [LARGE SCALE GENOMIC DNA]</scope>
    <source>
        <strain evidence="7 8">cv. SW786</strain>
    </source>
</reference>
<feature type="compositionally biased region" description="Basic and acidic residues" evidence="5">
    <location>
        <begin position="83"/>
        <end position="103"/>
    </location>
</feature>
<feature type="domain" description="Ubiquitin-like protease family profile" evidence="6">
    <location>
        <begin position="336"/>
        <end position="529"/>
    </location>
</feature>
<reference evidence="7" key="2">
    <citation type="submission" date="2021-01" db="UniProtKB">
        <authorList>
            <consortium name="EnsemblPlants"/>
        </authorList>
    </citation>
    <scope>IDENTIFICATION</scope>
</reference>
<evidence type="ECO:0000256" key="2">
    <source>
        <dbReference type="ARBA" id="ARBA00022670"/>
    </source>
</evidence>
<dbReference type="InterPro" id="IPR038765">
    <property type="entry name" value="Papain-like_cys_pep_sf"/>
</dbReference>
<dbReference type="EnsemblPlants" id="QL03p061415:mrna">
    <property type="protein sequence ID" value="QL03p061415:mrna"/>
    <property type="gene ID" value="QL03p061415"/>
</dbReference>
<evidence type="ECO:0000256" key="4">
    <source>
        <dbReference type="ARBA" id="ARBA00022807"/>
    </source>
</evidence>
<dbReference type="PANTHER" id="PTHR46915">
    <property type="entry name" value="UBIQUITIN-LIKE PROTEASE 4-RELATED"/>
    <property type="match status" value="1"/>
</dbReference>
<dbReference type="PROSITE" id="PS50600">
    <property type="entry name" value="ULP_PROTEASE"/>
    <property type="match status" value="1"/>
</dbReference>
<accession>A0A7N2LAE4</accession>
<dbReference type="GO" id="GO:0008234">
    <property type="term" value="F:cysteine-type peptidase activity"/>
    <property type="evidence" value="ECO:0007669"/>
    <property type="project" value="UniProtKB-KW"/>
</dbReference>
<feature type="region of interest" description="Disordered" evidence="5">
    <location>
        <begin position="191"/>
        <end position="219"/>
    </location>
</feature>
<feature type="compositionally biased region" description="Polar residues" evidence="5">
    <location>
        <begin position="126"/>
        <end position="137"/>
    </location>
</feature>
<keyword evidence="4" id="KW-0788">Thiol protease</keyword>
<dbReference type="GO" id="GO:0016926">
    <property type="term" value="P:protein desumoylation"/>
    <property type="evidence" value="ECO:0007669"/>
    <property type="project" value="UniProtKB-ARBA"/>
</dbReference>
<organism evidence="7 8">
    <name type="scientific">Quercus lobata</name>
    <name type="common">Valley oak</name>
    <dbReference type="NCBI Taxonomy" id="97700"/>
    <lineage>
        <taxon>Eukaryota</taxon>
        <taxon>Viridiplantae</taxon>
        <taxon>Streptophyta</taxon>
        <taxon>Embryophyta</taxon>
        <taxon>Tracheophyta</taxon>
        <taxon>Spermatophyta</taxon>
        <taxon>Magnoliopsida</taxon>
        <taxon>eudicotyledons</taxon>
        <taxon>Gunneridae</taxon>
        <taxon>Pentapetalae</taxon>
        <taxon>rosids</taxon>
        <taxon>fabids</taxon>
        <taxon>Fagales</taxon>
        <taxon>Fagaceae</taxon>
        <taxon>Quercus</taxon>
    </lineage>
</organism>
<dbReference type="EMBL" id="LRBV02000003">
    <property type="status" value="NOT_ANNOTATED_CDS"/>
    <property type="molecule type" value="Genomic_DNA"/>
</dbReference>
<feature type="compositionally biased region" description="Basic and acidic residues" evidence="5">
    <location>
        <begin position="1"/>
        <end position="17"/>
    </location>
</feature>
<dbReference type="InterPro" id="IPR003653">
    <property type="entry name" value="Peptidase_C48_C"/>
</dbReference>
<protein>
    <recommendedName>
        <fullName evidence="6">Ubiquitin-like protease family profile domain-containing protein</fullName>
    </recommendedName>
</protein>
<feature type="compositionally biased region" description="Basic and acidic residues" evidence="5">
    <location>
        <begin position="50"/>
        <end position="60"/>
    </location>
</feature>
<keyword evidence="3" id="KW-0378">Hydrolase</keyword>
<dbReference type="FunCoup" id="A0A7N2LAE4">
    <property type="interactions" value="1636"/>
</dbReference>
<feature type="region of interest" description="Disordered" evidence="5">
    <location>
        <begin position="1"/>
        <end position="36"/>
    </location>
</feature>
<keyword evidence="8" id="KW-1185">Reference proteome</keyword>
<dbReference type="Gramene" id="QL03p061415:mrna">
    <property type="protein sequence ID" value="QL03p061415:mrna"/>
    <property type="gene ID" value="QL03p061415"/>
</dbReference>
<sequence>MEEDRAKKRPLDLDWEKLLPNSSQNDDDDDDAPPELIVKSSTTTAAMGSGDERHEDFEKWSDRMLEEQIERKRRTCETMGPRMPDKGEKLRLTLKRIEDERERRKLARPQKLNSSYAYEGDGCEKPTQSRSSGTVGVSNGFREESTSSQANSGSTFASRLCQKMEENIICGETEAFKEELSVLSRCDRRKMTSKEELSQSRRRRGRSSSKQWSSQHHNKLSKHALLNANKKRRASPTYSLHQNGEHWSSSFAKKLKVVWLPLNLKVVYIKDAFQVHPNGSRHKKEQTVVLIDEDESQSLIEEDESESLEITERVDNAECMKDAKITYPSRDDPESIEICYVDINCLAPEGYLTSTIMNFYIRYIQLQASPTNRAMCDYHFFNTYFYSKLKEAVSYKGSDKDTYFAKFRRWWKGVNIFQKAYVLIPIHEDLHWSLVIICIPDKEDETGPIILHLDSLRLHSSRSIFENIKSFMKAEWTYLASEVAPLNLPIADKIWKHLPRRIEEKAIAVPQQKNDSDCGLFVLFFMERFIEEAPERLKKKDLAMFGRQWFKPEEASGLRVKIRKILMLEFKKASDVNCDSESSPFTKGDDPANIDHQTDSD</sequence>
<dbReference type="Proteomes" id="UP000594261">
    <property type="component" value="Chromosome 3"/>
</dbReference>
<dbReference type="SUPFAM" id="SSF54001">
    <property type="entry name" value="Cysteine proteinases"/>
    <property type="match status" value="1"/>
</dbReference>
<feature type="region of interest" description="Disordered" evidence="5">
    <location>
        <begin position="41"/>
        <end position="60"/>
    </location>
</feature>
<evidence type="ECO:0000256" key="5">
    <source>
        <dbReference type="SAM" id="MobiDB-lite"/>
    </source>
</evidence>
<evidence type="ECO:0000259" key="6">
    <source>
        <dbReference type="PROSITE" id="PS50600"/>
    </source>
</evidence>
<dbReference type="Pfam" id="PF02902">
    <property type="entry name" value="Peptidase_C48"/>
    <property type="match status" value="1"/>
</dbReference>
<dbReference type="Gene3D" id="3.30.310.130">
    <property type="entry name" value="Ubiquitin-related"/>
    <property type="match status" value="1"/>
</dbReference>